<dbReference type="RefSeq" id="XP_022940462.1">
    <property type="nucleotide sequence ID" value="XM_023084694.1"/>
</dbReference>
<dbReference type="GeneID" id="111446053"/>
<dbReference type="GO" id="GO:0043565">
    <property type="term" value="F:sequence-specific DNA binding"/>
    <property type="evidence" value="ECO:0007669"/>
    <property type="project" value="TreeGrafter"/>
</dbReference>
<proteinExistence type="predicted"/>
<evidence type="ECO:0000256" key="2">
    <source>
        <dbReference type="ARBA" id="ARBA00023015"/>
    </source>
</evidence>
<dbReference type="GO" id="GO:0005634">
    <property type="term" value="C:nucleus"/>
    <property type="evidence" value="ECO:0007669"/>
    <property type="project" value="UniProtKB-SubCell"/>
</dbReference>
<dbReference type="GO" id="GO:0003700">
    <property type="term" value="F:DNA-binding transcription factor activity"/>
    <property type="evidence" value="ECO:0007669"/>
    <property type="project" value="TreeGrafter"/>
</dbReference>
<dbReference type="InterPro" id="IPR011598">
    <property type="entry name" value="bHLH_dom"/>
</dbReference>
<dbReference type="SUPFAM" id="SSF47459">
    <property type="entry name" value="HLH, helix-loop-helix DNA-binding domain"/>
    <property type="match status" value="1"/>
</dbReference>
<dbReference type="SMART" id="SM00353">
    <property type="entry name" value="HLH"/>
    <property type="match status" value="1"/>
</dbReference>
<dbReference type="PROSITE" id="PS50888">
    <property type="entry name" value="BHLH"/>
    <property type="match status" value="1"/>
</dbReference>
<evidence type="ECO:0000256" key="3">
    <source>
        <dbReference type="ARBA" id="ARBA00023163"/>
    </source>
</evidence>
<evidence type="ECO:0000313" key="6">
    <source>
        <dbReference type="Proteomes" id="UP000504609"/>
    </source>
</evidence>
<dbReference type="CDD" id="cd04873">
    <property type="entry name" value="ACT_UUR-ACR-like"/>
    <property type="match status" value="1"/>
</dbReference>
<keyword evidence="2" id="KW-0805">Transcription regulation</keyword>
<dbReference type="Gene3D" id="4.10.280.10">
    <property type="entry name" value="Helix-loop-helix DNA-binding domain"/>
    <property type="match status" value="1"/>
</dbReference>
<sequence length="320" mass="35717">MELNEHCLLDELEALRREINWELAMPTEINDLISTANAWNFDCSDSSSLPFSLPIDHQDFGYLLAGEDDYSFSGGQFTAAPSTGDSMSYTTFETTPGGFGRCPVMEEEDEIPNLEVLGSCKMEPAYSPEIAPVFNAGGTCDFGQKIVGSASKKLQGKPSKNLMAERRRRKRLNDRLSMLRSIVPKISKMDRTAILADSIDYVKELLEKINHLQREIEMANPSKLESTGILRAENPSEYLVRNAPKFNVERREGDTRIEICCAAKPGLLLSTVHTLEALGLDIQQCVISCFNDFAIQASCSEARLNQILLTNRAMFKLIFL</sequence>
<feature type="domain" description="BHLH" evidence="5">
    <location>
        <begin position="156"/>
        <end position="205"/>
    </location>
</feature>
<gene>
    <name evidence="7" type="primary">LOC111446053</name>
</gene>
<accession>A0A6J1FJN9</accession>
<name>A0A6J1FJN9_CUCMO</name>
<organism evidence="6 7">
    <name type="scientific">Cucurbita moschata</name>
    <name type="common">Winter crookneck squash</name>
    <name type="synonym">Cucurbita pepo var. moschata</name>
    <dbReference type="NCBI Taxonomy" id="3662"/>
    <lineage>
        <taxon>Eukaryota</taxon>
        <taxon>Viridiplantae</taxon>
        <taxon>Streptophyta</taxon>
        <taxon>Embryophyta</taxon>
        <taxon>Tracheophyta</taxon>
        <taxon>Spermatophyta</taxon>
        <taxon>Magnoliopsida</taxon>
        <taxon>eudicotyledons</taxon>
        <taxon>Gunneridae</taxon>
        <taxon>Pentapetalae</taxon>
        <taxon>rosids</taxon>
        <taxon>fabids</taxon>
        <taxon>Cucurbitales</taxon>
        <taxon>Cucurbitaceae</taxon>
        <taxon>Cucurbiteae</taxon>
        <taxon>Cucurbita</taxon>
    </lineage>
</organism>
<keyword evidence="4" id="KW-0539">Nucleus</keyword>
<dbReference type="GO" id="GO:0046983">
    <property type="term" value="F:protein dimerization activity"/>
    <property type="evidence" value="ECO:0007669"/>
    <property type="project" value="InterPro"/>
</dbReference>
<comment type="subcellular location">
    <subcellularLocation>
        <location evidence="1">Nucleus</location>
    </subcellularLocation>
</comment>
<reference evidence="7" key="1">
    <citation type="submission" date="2025-08" db="UniProtKB">
        <authorList>
            <consortium name="RefSeq"/>
        </authorList>
    </citation>
    <scope>IDENTIFICATION</scope>
    <source>
        <tissue evidence="7">Young leaves</tissue>
    </source>
</reference>
<dbReference type="InterPro" id="IPR054502">
    <property type="entry name" value="bHLH-TF_ACT-like_plant"/>
</dbReference>
<dbReference type="PANTHER" id="PTHR31945:SF133">
    <property type="entry name" value="BHLH DOMAIN-CONTAINING PROTEIN"/>
    <property type="match status" value="1"/>
</dbReference>
<evidence type="ECO:0000259" key="5">
    <source>
        <dbReference type="PROSITE" id="PS50888"/>
    </source>
</evidence>
<evidence type="ECO:0000256" key="1">
    <source>
        <dbReference type="ARBA" id="ARBA00004123"/>
    </source>
</evidence>
<dbReference type="InterPro" id="IPR051358">
    <property type="entry name" value="TF_AMS/ICE1/BHLH6-like"/>
</dbReference>
<keyword evidence="6" id="KW-1185">Reference proteome</keyword>
<keyword evidence="3" id="KW-0804">Transcription</keyword>
<evidence type="ECO:0000256" key="4">
    <source>
        <dbReference type="ARBA" id="ARBA00023242"/>
    </source>
</evidence>
<protein>
    <submittedName>
        <fullName evidence="7">Transcription factor bHLH93-like isoform X2</fullName>
    </submittedName>
</protein>
<evidence type="ECO:0000313" key="7">
    <source>
        <dbReference type="RefSeq" id="XP_022940462.1"/>
    </source>
</evidence>
<dbReference type="InterPro" id="IPR036638">
    <property type="entry name" value="HLH_DNA-bd_sf"/>
</dbReference>
<dbReference type="Pfam" id="PF00010">
    <property type="entry name" value="HLH"/>
    <property type="match status" value="1"/>
</dbReference>
<dbReference type="Pfam" id="PF22754">
    <property type="entry name" value="bHLH-TF_ACT-like_plant"/>
    <property type="match status" value="1"/>
</dbReference>
<dbReference type="Proteomes" id="UP000504609">
    <property type="component" value="Unplaced"/>
</dbReference>
<dbReference type="PANTHER" id="PTHR31945">
    <property type="entry name" value="TRANSCRIPTION FACTOR SCREAM2-RELATED"/>
    <property type="match status" value="1"/>
</dbReference>
<dbReference type="AlphaFoldDB" id="A0A6J1FJN9"/>